<dbReference type="GO" id="GO:0008757">
    <property type="term" value="F:S-adenosylmethionine-dependent methyltransferase activity"/>
    <property type="evidence" value="ECO:0007669"/>
    <property type="project" value="InterPro"/>
</dbReference>
<dbReference type="Gene3D" id="3.40.50.150">
    <property type="entry name" value="Vaccinia Virus protein VP39"/>
    <property type="match status" value="1"/>
</dbReference>
<reference evidence="2" key="1">
    <citation type="submission" date="2021-10" db="EMBL/GenBank/DDBJ databases">
        <title>Streptomonospora sp. nov., isolated from mangrove soil.</title>
        <authorList>
            <person name="Chen X."/>
            <person name="Ge X."/>
            <person name="Liu W."/>
        </authorList>
    </citation>
    <scope>NUCLEOTIDE SEQUENCE</scope>
    <source>
        <strain evidence="2">S1-112</strain>
    </source>
</reference>
<dbReference type="InterPro" id="IPR029063">
    <property type="entry name" value="SAM-dependent_MTases_sf"/>
</dbReference>
<name>A0A9X3NGS2_9ACTN</name>
<organism evidence="2 3">
    <name type="scientific">Streptomonospora mangrovi</name>
    <dbReference type="NCBI Taxonomy" id="2883123"/>
    <lineage>
        <taxon>Bacteria</taxon>
        <taxon>Bacillati</taxon>
        <taxon>Actinomycetota</taxon>
        <taxon>Actinomycetes</taxon>
        <taxon>Streptosporangiales</taxon>
        <taxon>Nocardiopsidaceae</taxon>
        <taxon>Streptomonospora</taxon>
    </lineage>
</organism>
<keyword evidence="2" id="KW-0489">Methyltransferase</keyword>
<evidence type="ECO:0000313" key="2">
    <source>
        <dbReference type="EMBL" id="MDA0562735.1"/>
    </source>
</evidence>
<dbReference type="InterPro" id="IPR013216">
    <property type="entry name" value="Methyltransf_11"/>
</dbReference>
<dbReference type="RefSeq" id="WP_270070036.1">
    <property type="nucleotide sequence ID" value="NZ_JAJAQC010000001.1"/>
</dbReference>
<keyword evidence="3" id="KW-1185">Reference proteome</keyword>
<dbReference type="PANTHER" id="PTHR43591:SF24">
    <property type="entry name" value="2-METHOXY-6-POLYPRENYL-1,4-BENZOQUINOL METHYLASE, MITOCHONDRIAL"/>
    <property type="match status" value="1"/>
</dbReference>
<dbReference type="GO" id="GO:0032259">
    <property type="term" value="P:methylation"/>
    <property type="evidence" value="ECO:0007669"/>
    <property type="project" value="UniProtKB-KW"/>
</dbReference>
<gene>
    <name evidence="2" type="ORF">LG943_00040</name>
</gene>
<keyword evidence="2" id="KW-0808">Transferase</keyword>
<dbReference type="SUPFAM" id="SSF53335">
    <property type="entry name" value="S-adenosyl-L-methionine-dependent methyltransferases"/>
    <property type="match status" value="1"/>
</dbReference>
<dbReference type="AlphaFoldDB" id="A0A9X3NGS2"/>
<dbReference type="EMBL" id="JAJAQC010000001">
    <property type="protein sequence ID" value="MDA0562735.1"/>
    <property type="molecule type" value="Genomic_DNA"/>
</dbReference>
<evidence type="ECO:0000259" key="1">
    <source>
        <dbReference type="Pfam" id="PF08241"/>
    </source>
</evidence>
<protein>
    <submittedName>
        <fullName evidence="2">Class I SAM-dependent methyltransferase</fullName>
    </submittedName>
</protein>
<comment type="caution">
    <text evidence="2">The sequence shown here is derived from an EMBL/GenBank/DDBJ whole genome shotgun (WGS) entry which is preliminary data.</text>
</comment>
<sequence length="266" mass="29274">MSAETPHHVRPDRDDASHVARNRDHWDTALAPVFGRLAPGQWSRTGPAWGHWAVPESELGLLPGDLSGRTAVELGCGTGYVSSWLARAGARPVGVDVSAAQLETARAMQARFGVEFPLVLADAERLPFPDAVFDFAVSELGAALWCDPYRWIPEAARVLAPGGRLSFLTMSPLFAMCVPDDGPAGSALARPQFGPHRRDWGDSVEFSLPHGAMLRLLRSCGLEVEDMVEVRAPERPERDYDYLPMEWARRWPGEEVWKARKRGPGS</sequence>
<dbReference type="CDD" id="cd02440">
    <property type="entry name" value="AdoMet_MTases"/>
    <property type="match status" value="1"/>
</dbReference>
<accession>A0A9X3NGS2</accession>
<dbReference type="Pfam" id="PF08241">
    <property type="entry name" value="Methyltransf_11"/>
    <property type="match status" value="1"/>
</dbReference>
<dbReference type="Proteomes" id="UP001140076">
    <property type="component" value="Unassembled WGS sequence"/>
</dbReference>
<evidence type="ECO:0000313" key="3">
    <source>
        <dbReference type="Proteomes" id="UP001140076"/>
    </source>
</evidence>
<feature type="domain" description="Methyltransferase type 11" evidence="1">
    <location>
        <begin position="73"/>
        <end position="167"/>
    </location>
</feature>
<proteinExistence type="predicted"/>
<dbReference type="PANTHER" id="PTHR43591">
    <property type="entry name" value="METHYLTRANSFERASE"/>
    <property type="match status" value="1"/>
</dbReference>